<dbReference type="Proteomes" id="UP000036681">
    <property type="component" value="Unplaced"/>
</dbReference>
<evidence type="ECO:0000313" key="2">
    <source>
        <dbReference type="WBParaSite" id="ALUE_0001902101-mRNA-1"/>
    </source>
</evidence>
<organism evidence="1 2">
    <name type="scientific">Ascaris lumbricoides</name>
    <name type="common">Giant roundworm</name>
    <dbReference type="NCBI Taxonomy" id="6252"/>
    <lineage>
        <taxon>Eukaryota</taxon>
        <taxon>Metazoa</taxon>
        <taxon>Ecdysozoa</taxon>
        <taxon>Nematoda</taxon>
        <taxon>Chromadorea</taxon>
        <taxon>Rhabditida</taxon>
        <taxon>Spirurina</taxon>
        <taxon>Ascaridomorpha</taxon>
        <taxon>Ascaridoidea</taxon>
        <taxon>Ascarididae</taxon>
        <taxon>Ascaris</taxon>
    </lineage>
</organism>
<proteinExistence type="predicted"/>
<accession>A0A0M3IJZ0</accession>
<keyword evidence="1" id="KW-1185">Reference proteome</keyword>
<dbReference type="WBParaSite" id="ALUE_0001902101-mRNA-1">
    <property type="protein sequence ID" value="ALUE_0001902101-mRNA-1"/>
    <property type="gene ID" value="ALUE_0001902101"/>
</dbReference>
<sequence>MTTVIIALWRYRLNLRGFNKPSHVRIIVVGPANCVVDETCVDVLHHVDCAINIRDANHSQLVQKVRELAANYGATNRRLCAFEKELQKAIAKIRFDLDIEGLLPEQLEQLLHLKDLRALTRRSGLTTVRHCILASQSQPDAWLERARIQIGGFPMFVKPVLPSTACMHTRHIACNEHDFLTWARGRTDGISPNVEYVVEECLQNGHEFTAMCSKAGLIGTVAMVDSQRTLFECARDQVPYAVEYLTAEQTRDIFPGIESFVMHTMKSVLNRSFPSLLFIRGYYKSHNSIYFVSTSLEPKSDSHRRLLHAARNSTAWEVAYLESLLGISQSSQNGECSSKGARSQHHILVNFPTSEGVLLHQTSIPKRTAEIRVAWRVSEGEELYDCDTADSNILQVFLSHTDRARLLQEVRELINETDITVDRLSAADKHSVCRRSHHLHPRSSLNQLTRSCTTTD</sequence>
<name>A0A0M3IJZ0_ASCLU</name>
<protein>
    <submittedName>
        <fullName evidence="2">ATP-grasp domain-containing protein</fullName>
    </submittedName>
</protein>
<evidence type="ECO:0000313" key="1">
    <source>
        <dbReference type="Proteomes" id="UP000036681"/>
    </source>
</evidence>
<dbReference type="AlphaFoldDB" id="A0A0M3IJZ0"/>
<reference evidence="2" key="1">
    <citation type="submission" date="2017-02" db="UniProtKB">
        <authorList>
            <consortium name="WormBaseParasite"/>
        </authorList>
    </citation>
    <scope>IDENTIFICATION</scope>
</reference>